<dbReference type="FunFam" id="1.20.1070.10:FF:000033">
    <property type="entry name" value="Vomeronasal type-1 receptor"/>
    <property type="match status" value="1"/>
</dbReference>
<comment type="caution">
    <text evidence="31">The sequence shown here is derived from an EMBL/GenBank/DDBJ whole genome shotgun (WGS) entry which is preliminary data.</text>
</comment>
<evidence type="ECO:0000256" key="12">
    <source>
        <dbReference type="ARBA" id="ARBA00022833"/>
    </source>
</evidence>
<keyword evidence="6" id="KW-1003">Cell membrane</keyword>
<organism evidence="31 32">
    <name type="scientific">Microtus ochrogaster</name>
    <name type="common">Prairie vole</name>
    <dbReference type="NCBI Taxonomy" id="79684"/>
    <lineage>
        <taxon>Eukaryota</taxon>
        <taxon>Metazoa</taxon>
        <taxon>Chordata</taxon>
        <taxon>Craniata</taxon>
        <taxon>Vertebrata</taxon>
        <taxon>Euteleostomi</taxon>
        <taxon>Mammalia</taxon>
        <taxon>Eutheria</taxon>
        <taxon>Euarchontoglires</taxon>
        <taxon>Glires</taxon>
        <taxon>Rodentia</taxon>
        <taxon>Myomorpha</taxon>
        <taxon>Muroidea</taxon>
        <taxon>Cricetidae</taxon>
        <taxon>Arvicolinae</taxon>
        <taxon>Microtus</taxon>
    </lineage>
</organism>
<dbReference type="PROSITE" id="PS00028">
    <property type="entry name" value="ZINC_FINGER_C2H2_1"/>
    <property type="match status" value="4"/>
</dbReference>
<feature type="domain" description="C2H2-type" evidence="28">
    <location>
        <begin position="741"/>
        <end position="768"/>
    </location>
</feature>
<keyword evidence="13" id="KW-0779">Telomere</keyword>
<evidence type="ECO:0000256" key="3">
    <source>
        <dbReference type="ARBA" id="ARBA00004651"/>
    </source>
</evidence>
<keyword evidence="19" id="KW-0804">Transcription</keyword>
<keyword evidence="23 25" id="KW-0539">Nucleus</keyword>
<feature type="domain" description="C2H2-type" evidence="28">
    <location>
        <begin position="713"/>
        <end position="740"/>
    </location>
</feature>
<dbReference type="FunFam" id="3.30.160.60:FF:003287">
    <property type="entry name" value="Zgc:113343"/>
    <property type="match status" value="1"/>
</dbReference>
<evidence type="ECO:0000256" key="2">
    <source>
        <dbReference type="ARBA" id="ARBA00004574"/>
    </source>
</evidence>
<dbReference type="FunFam" id="1.10.4020.10:FF:000004">
    <property type="entry name" value="Zinc finger and SCAN domain containing 4"/>
    <property type="match status" value="1"/>
</dbReference>
<dbReference type="InterPro" id="IPR038269">
    <property type="entry name" value="SCAN_sf"/>
</dbReference>
<keyword evidence="11 24" id="KW-0863">Zinc-finger</keyword>
<dbReference type="GO" id="GO:0005886">
    <property type="term" value="C:plasma membrane"/>
    <property type="evidence" value="ECO:0007669"/>
    <property type="project" value="UniProtKB-SubCell"/>
</dbReference>
<dbReference type="Pfam" id="PF02023">
    <property type="entry name" value="SCAN"/>
    <property type="match status" value="1"/>
</dbReference>
<evidence type="ECO:0000256" key="13">
    <source>
        <dbReference type="ARBA" id="ARBA00022895"/>
    </source>
</evidence>
<dbReference type="FunFam" id="3.30.160.60:FF:001779">
    <property type="entry name" value="Zinc finger and SCAN domain containing 4"/>
    <property type="match status" value="1"/>
</dbReference>
<feature type="domain" description="G-protein coupled receptors family 1 profile" evidence="29">
    <location>
        <begin position="1"/>
        <end position="246"/>
    </location>
</feature>
<keyword evidence="22" id="KW-0807">Transducer</keyword>
<evidence type="ECO:0000256" key="25">
    <source>
        <dbReference type="PROSITE-ProRule" id="PRU00187"/>
    </source>
</evidence>
<evidence type="ECO:0000256" key="24">
    <source>
        <dbReference type="PROSITE-ProRule" id="PRU00042"/>
    </source>
</evidence>
<dbReference type="SMART" id="SM00355">
    <property type="entry name" value="ZnF_C2H2"/>
    <property type="match status" value="4"/>
</dbReference>
<dbReference type="AlphaFoldDB" id="A0A8J6G014"/>
<comment type="similarity">
    <text evidence="4">Belongs to the G-protein coupled receptor 1 family.</text>
</comment>
<dbReference type="PROSITE" id="PS50262">
    <property type="entry name" value="G_PROTEIN_RECEP_F1_2"/>
    <property type="match status" value="1"/>
</dbReference>
<evidence type="ECO:0000256" key="19">
    <source>
        <dbReference type="ARBA" id="ARBA00023163"/>
    </source>
</evidence>
<feature type="transmembrane region" description="Helical" evidence="27">
    <location>
        <begin position="225"/>
        <end position="247"/>
    </location>
</feature>
<dbReference type="SUPFAM" id="SSF81321">
    <property type="entry name" value="Family A G protein-coupled receptor-like"/>
    <property type="match status" value="1"/>
</dbReference>
<feature type="transmembrane region" description="Helical" evidence="27">
    <location>
        <begin position="142"/>
        <end position="168"/>
    </location>
</feature>
<dbReference type="InterPro" id="IPR013087">
    <property type="entry name" value="Znf_C2H2_type"/>
</dbReference>
<dbReference type="InterPro" id="IPR003309">
    <property type="entry name" value="SCAN_dom"/>
</dbReference>
<dbReference type="PRINTS" id="PR01534">
    <property type="entry name" value="VOMERONASL1R"/>
</dbReference>
<gene>
    <name evidence="31" type="ORF">LTLLF_197630</name>
</gene>
<dbReference type="SMART" id="SM00431">
    <property type="entry name" value="SCAN"/>
    <property type="match status" value="1"/>
</dbReference>
<keyword evidence="16" id="KW-0297">G-protein coupled receptor</keyword>
<sequence>MPKDQILRHLTLANSLVIISRVIPQIMAQLGLQYLLDDLLCKLTLYSNRVSRGISLHCTCLLSCFQAITISPSNSRWMKLKHSVSKYMVQSCSLSWIVHLLLNSKTAVDVIGSGTKKNFTKKIKLGYCSAFVFRNSVPGLHLSLLCFTDGLCLGLMVWASVFMVSTLYRHKSQLQHIHSAHYSLRVSPEDRATKTILILVCTFVLSYSMSFILVIYTVVFDNPRLWIVSIFTLLDTCFPAFCPFILIHNNKSALKNHFPCCRRSFSHPRIVETDLQVSRQISNVFLRILTRMSSQLRGSFKPKSRADNLEPDTREFIPTQVSPDISNFSSARLAPNDKGLCVKQELQTLWEMFTSWLKPEKQSKEQMISQLVLEQFLKTGRYKDKFAVKEKWESSGRNLGTFMEGLTDECLKPPVMVHISMQGHEALFSDNMTLKEVIKHLKEQQSFRTTTREKARTPLQIPQDVVLATGYENCEDDPNTFLKGSEVNSCVSSTGNELDSLLVIHTGQYPKPEQGGVSYGVLWDSKRAKQGTSRYQAESLSASSYEHMFMEVQPVYLSRTDQSEDADDGHKTLLNNAGGNGGISSLRDEKDSLLIIQRGQCPELEQGGVPYGVLWDSRKAIWDTSRSQEVPPTPHSSEGVKMVVPGFLSRPEQPTFEPVPLYQNQEVNSLYVSDQERLHIESKPLKCDKCPKAFKYSCSLLMHQKRHRNERPFVCPICQEGFYQVSELQIHEAVHKAEKPFSCNTCGRSFSHKTNLQAHERIHTGEKPYTCSLCNHRFRQSSTYHRHLRNYHKSY</sequence>
<proteinExistence type="inferred from homology"/>
<comment type="subcellular location">
    <subcellularLocation>
        <location evidence="3">Cell membrane</location>
        <topology evidence="3">Multi-pass membrane protein</topology>
    </subcellularLocation>
    <subcellularLocation>
        <location evidence="2">Chromosome</location>
        <location evidence="2">Telomere</location>
    </subcellularLocation>
    <subcellularLocation>
        <location evidence="25">Nucleus</location>
    </subcellularLocation>
</comment>
<keyword evidence="21" id="KW-0325">Glycoprotein</keyword>
<dbReference type="SUPFAM" id="SSF47353">
    <property type="entry name" value="Retrovirus capsid dimerization domain-like"/>
    <property type="match status" value="1"/>
</dbReference>
<keyword evidence="9" id="KW-0479">Metal-binding</keyword>
<dbReference type="GO" id="GO:0003677">
    <property type="term" value="F:DNA binding"/>
    <property type="evidence" value="ECO:0007669"/>
    <property type="project" value="UniProtKB-KW"/>
</dbReference>
<evidence type="ECO:0000256" key="15">
    <source>
        <dbReference type="ARBA" id="ARBA00023015"/>
    </source>
</evidence>
<evidence type="ECO:0000256" key="14">
    <source>
        <dbReference type="ARBA" id="ARBA00022989"/>
    </source>
</evidence>
<evidence type="ECO:0000256" key="11">
    <source>
        <dbReference type="ARBA" id="ARBA00022771"/>
    </source>
</evidence>
<keyword evidence="10" id="KW-0677">Repeat</keyword>
<dbReference type="Proteomes" id="UP000710432">
    <property type="component" value="Unassembled WGS sequence"/>
</dbReference>
<feature type="domain" description="C2H2-type" evidence="28">
    <location>
        <begin position="769"/>
        <end position="795"/>
    </location>
</feature>
<dbReference type="Gene3D" id="3.30.160.60">
    <property type="entry name" value="Classic Zinc Finger"/>
    <property type="match status" value="4"/>
</dbReference>
<evidence type="ECO:0000256" key="7">
    <source>
        <dbReference type="ARBA" id="ARBA00022507"/>
    </source>
</evidence>
<evidence type="ECO:0000313" key="32">
    <source>
        <dbReference type="Proteomes" id="UP000710432"/>
    </source>
</evidence>
<dbReference type="GO" id="GO:0008270">
    <property type="term" value="F:zinc ion binding"/>
    <property type="evidence" value="ECO:0007669"/>
    <property type="project" value="UniProtKB-KW"/>
</dbReference>
<dbReference type="InterPro" id="IPR017452">
    <property type="entry name" value="GPCR_Rhodpsn_7TM"/>
</dbReference>
<dbReference type="GO" id="GO:0016503">
    <property type="term" value="F:pheromone receptor activity"/>
    <property type="evidence" value="ECO:0007669"/>
    <property type="project" value="InterPro"/>
</dbReference>
<evidence type="ECO:0000256" key="26">
    <source>
        <dbReference type="SAM" id="MobiDB-lite"/>
    </source>
</evidence>
<feature type="domain" description="SCAN box" evidence="30">
    <location>
        <begin position="343"/>
        <end position="409"/>
    </location>
</feature>
<dbReference type="Pfam" id="PF03402">
    <property type="entry name" value="V1R"/>
    <property type="match status" value="1"/>
</dbReference>
<keyword evidence="14 27" id="KW-1133">Transmembrane helix</keyword>
<keyword evidence="18 27" id="KW-0472">Membrane</keyword>
<evidence type="ECO:0000256" key="16">
    <source>
        <dbReference type="ARBA" id="ARBA00023040"/>
    </source>
</evidence>
<feature type="domain" description="C2H2-type" evidence="28">
    <location>
        <begin position="685"/>
        <end position="712"/>
    </location>
</feature>
<evidence type="ECO:0000256" key="4">
    <source>
        <dbReference type="ARBA" id="ARBA00010663"/>
    </source>
</evidence>
<evidence type="ECO:0000259" key="28">
    <source>
        <dbReference type="PROSITE" id="PS50157"/>
    </source>
</evidence>
<evidence type="ECO:0000256" key="1">
    <source>
        <dbReference type="ARBA" id="ARBA00003878"/>
    </source>
</evidence>
<accession>A0A8J6G014</accession>
<keyword evidence="15" id="KW-0805">Transcription regulation</keyword>
<evidence type="ECO:0000256" key="18">
    <source>
        <dbReference type="ARBA" id="ARBA00023136"/>
    </source>
</evidence>
<evidence type="ECO:0000256" key="17">
    <source>
        <dbReference type="ARBA" id="ARBA00023125"/>
    </source>
</evidence>
<keyword evidence="17" id="KW-0238">DNA-binding</keyword>
<name>A0A8J6G014_MICOH</name>
<keyword evidence="5" id="KW-0158">Chromosome</keyword>
<evidence type="ECO:0000256" key="5">
    <source>
        <dbReference type="ARBA" id="ARBA00022454"/>
    </source>
</evidence>
<dbReference type="PROSITE" id="PS50157">
    <property type="entry name" value="ZINC_FINGER_C2H2_2"/>
    <property type="match status" value="4"/>
</dbReference>
<evidence type="ECO:0000256" key="27">
    <source>
        <dbReference type="SAM" id="Phobius"/>
    </source>
</evidence>
<evidence type="ECO:0000256" key="6">
    <source>
        <dbReference type="ARBA" id="ARBA00022475"/>
    </source>
</evidence>
<keyword evidence="7" id="KW-0589">Pheromone response</keyword>
<evidence type="ECO:0000256" key="20">
    <source>
        <dbReference type="ARBA" id="ARBA00023170"/>
    </source>
</evidence>
<dbReference type="Gene3D" id="1.10.4020.10">
    <property type="entry name" value="DNA breaking-rejoining enzymes"/>
    <property type="match status" value="1"/>
</dbReference>
<dbReference type="SUPFAM" id="SSF57667">
    <property type="entry name" value="beta-beta-alpha zinc fingers"/>
    <property type="match status" value="2"/>
</dbReference>
<feature type="region of interest" description="Disordered" evidence="26">
    <location>
        <begin position="561"/>
        <end position="584"/>
    </location>
</feature>
<keyword evidence="8 27" id="KW-0812">Transmembrane</keyword>
<dbReference type="GO" id="GO:0007606">
    <property type="term" value="P:sensory perception of chemical stimulus"/>
    <property type="evidence" value="ECO:0007669"/>
    <property type="project" value="UniProtKB-ARBA"/>
</dbReference>
<dbReference type="InterPro" id="IPR004072">
    <property type="entry name" value="Vmron_rcpt_1"/>
</dbReference>
<reference evidence="31" key="1">
    <citation type="submission" date="2020-03" db="EMBL/GenBank/DDBJ databases">
        <title>Studies in the Genomics of Life Span.</title>
        <authorList>
            <person name="Glass D."/>
        </authorList>
    </citation>
    <scope>NUCLEOTIDE SEQUENCE</scope>
    <source>
        <strain evidence="31">LTLLF</strain>
        <tissue evidence="31">Muscle</tissue>
    </source>
</reference>
<dbReference type="GO" id="GO:0000781">
    <property type="term" value="C:chromosome, telomeric region"/>
    <property type="evidence" value="ECO:0007669"/>
    <property type="project" value="UniProtKB-SubCell"/>
</dbReference>
<evidence type="ECO:0000259" key="29">
    <source>
        <dbReference type="PROSITE" id="PS50262"/>
    </source>
</evidence>
<keyword evidence="12" id="KW-0862">Zinc</keyword>
<dbReference type="GO" id="GO:0005634">
    <property type="term" value="C:nucleus"/>
    <property type="evidence" value="ECO:0007669"/>
    <property type="project" value="UniProtKB-SubCell"/>
</dbReference>
<feature type="transmembrane region" description="Helical" evidence="27">
    <location>
        <begin position="195"/>
        <end position="219"/>
    </location>
</feature>
<evidence type="ECO:0000256" key="21">
    <source>
        <dbReference type="ARBA" id="ARBA00023180"/>
    </source>
</evidence>
<dbReference type="EMBL" id="JAATJU010026819">
    <property type="protein sequence ID" value="KAH0501223.1"/>
    <property type="molecule type" value="Genomic_DNA"/>
</dbReference>
<dbReference type="Gene3D" id="1.20.1070.10">
    <property type="entry name" value="Rhodopsin 7-helix transmembrane proteins"/>
    <property type="match status" value="1"/>
</dbReference>
<dbReference type="Pfam" id="PF00096">
    <property type="entry name" value="zf-C2H2"/>
    <property type="match status" value="2"/>
</dbReference>
<dbReference type="PROSITE" id="PS50804">
    <property type="entry name" value="SCAN_BOX"/>
    <property type="match status" value="1"/>
</dbReference>
<comment type="function">
    <text evidence="1">Putative pheromone receptor.</text>
</comment>
<evidence type="ECO:0000256" key="8">
    <source>
        <dbReference type="ARBA" id="ARBA00022692"/>
    </source>
</evidence>
<evidence type="ECO:0000256" key="23">
    <source>
        <dbReference type="ARBA" id="ARBA00023242"/>
    </source>
</evidence>
<evidence type="ECO:0000256" key="9">
    <source>
        <dbReference type="ARBA" id="ARBA00022723"/>
    </source>
</evidence>
<evidence type="ECO:0000313" key="31">
    <source>
        <dbReference type="EMBL" id="KAH0501223.1"/>
    </source>
</evidence>
<evidence type="ECO:0000256" key="10">
    <source>
        <dbReference type="ARBA" id="ARBA00022737"/>
    </source>
</evidence>
<evidence type="ECO:0000256" key="22">
    <source>
        <dbReference type="ARBA" id="ARBA00023224"/>
    </source>
</evidence>
<protein>
    <submittedName>
        <fullName evidence="31">Zinc finger and SCAN domain containing protein 4C</fullName>
    </submittedName>
</protein>
<dbReference type="InterPro" id="IPR036236">
    <property type="entry name" value="Znf_C2H2_sf"/>
</dbReference>
<dbReference type="PANTHER" id="PTHR24062">
    <property type="entry name" value="VOMERONASAL TYPE-1 RECEPTOR"/>
    <property type="match status" value="1"/>
</dbReference>
<evidence type="ECO:0000259" key="30">
    <source>
        <dbReference type="PROSITE" id="PS50804"/>
    </source>
</evidence>
<dbReference type="GO" id="GO:0019236">
    <property type="term" value="P:response to pheromone"/>
    <property type="evidence" value="ECO:0007669"/>
    <property type="project" value="UniProtKB-KW"/>
</dbReference>
<keyword evidence="20" id="KW-0675">Receptor</keyword>